<evidence type="ECO:0000313" key="1">
    <source>
        <dbReference type="EMBL" id="AGO48619.1"/>
    </source>
</evidence>
<name>R9ZZ49_9CAUD</name>
<protein>
    <submittedName>
        <fullName evidence="1">Uncharacterized protein</fullName>
    </submittedName>
</protein>
<proteinExistence type="predicted"/>
<dbReference type="EMBL" id="KC821620">
    <property type="protein sequence ID" value="AGO48619.1"/>
    <property type="molecule type" value="Genomic_DNA"/>
</dbReference>
<dbReference type="KEGG" id="vg:16797212"/>
<sequence length="93" mass="10700">MTIEKLIASKTKTMTDLGGKKTKVLYLRDESEIEDFKQQLIIGGVSNSSLLEEFRLKLIGMECFADEFYNEDAKAGCKTIFDELKDWIDKKRV</sequence>
<reference evidence="1 2" key="1">
    <citation type="journal article" date="2013" name="Proc. Natl. Acad. Sci. U.S.A.">
        <title>Twelve previously unknown phage genera are ubiquitous in global oceans.</title>
        <authorList>
            <person name="Holmfeldt K."/>
            <person name="Solonenko N."/>
            <person name="Shah M."/>
            <person name="Corrier K."/>
            <person name="Riemann L."/>
            <person name="Verberkmoes N.C."/>
            <person name="Sullivan M.B."/>
        </authorList>
    </citation>
    <scope>NUCLEOTIDE SEQUENCE [LARGE SCALE GENOMIC DNA]</scope>
    <source>
        <strain evidence="1">Phi18:3</strain>
    </source>
</reference>
<dbReference type="GeneID" id="16797212"/>
<organism evidence="1 2">
    <name type="scientific">Cellulophaga phage phi18:3</name>
    <dbReference type="NCBI Taxonomy" id="1327983"/>
    <lineage>
        <taxon>Viruses</taxon>
        <taxon>Duplodnaviria</taxon>
        <taxon>Heunggongvirae</taxon>
        <taxon>Uroviricota</taxon>
        <taxon>Caudoviricetes</taxon>
        <taxon>Pachyviridae</taxon>
        <taxon>Baltivirus</taxon>
        <taxon>Baltivirus phi18tres</taxon>
    </lineage>
</organism>
<dbReference type="RefSeq" id="YP_008241300.1">
    <property type="nucleotide sequence ID" value="NC_021794.1"/>
</dbReference>
<reference evidence="2" key="2">
    <citation type="submission" date="2013-03" db="EMBL/GenBank/DDBJ databases">
        <title>The Cellulophaga phages: a novel, diverse, and globally ubiquitous model system.</title>
        <authorList>
            <person name="Holmfeldt K."/>
            <person name="Solonenko N."/>
            <person name="Shah M."/>
            <person name="Corrier K."/>
            <person name="Riemann L."/>
            <person name="VerBerkmoes N.C."/>
            <person name="Sullivan M.B."/>
        </authorList>
    </citation>
    <scope>NUCLEOTIDE SEQUENCE [LARGE SCALE GENOMIC DNA]</scope>
</reference>
<gene>
    <name evidence="1" type="ORF">Phi18:3_gp107</name>
</gene>
<accession>R9ZZ49</accession>
<keyword evidence="2" id="KW-1185">Reference proteome</keyword>
<dbReference type="Proteomes" id="UP000014728">
    <property type="component" value="Segment"/>
</dbReference>
<evidence type="ECO:0000313" key="2">
    <source>
        <dbReference type="Proteomes" id="UP000014728"/>
    </source>
</evidence>